<dbReference type="AlphaFoldDB" id="A0A409VWB6"/>
<feature type="transmembrane region" description="Helical" evidence="7">
    <location>
        <begin position="271"/>
        <end position="290"/>
    </location>
</feature>
<dbReference type="OrthoDB" id="4476201at2759"/>
<dbReference type="Pfam" id="PF13520">
    <property type="entry name" value="AA_permease_2"/>
    <property type="match status" value="2"/>
</dbReference>
<dbReference type="PANTHER" id="PTHR45649">
    <property type="entry name" value="AMINO-ACID PERMEASE BAT1"/>
    <property type="match status" value="1"/>
</dbReference>
<dbReference type="Proteomes" id="UP000283269">
    <property type="component" value="Unassembled WGS sequence"/>
</dbReference>
<evidence type="ECO:0000256" key="1">
    <source>
        <dbReference type="ARBA" id="ARBA00004141"/>
    </source>
</evidence>
<feature type="transmembrane region" description="Helical" evidence="7">
    <location>
        <begin position="377"/>
        <end position="397"/>
    </location>
</feature>
<evidence type="ECO:0000313" key="8">
    <source>
        <dbReference type="EMBL" id="PPQ70539.1"/>
    </source>
</evidence>
<dbReference type="PANTHER" id="PTHR45649:SF6">
    <property type="entry name" value="GABA-SPECIFIC PERMEASE"/>
    <property type="match status" value="1"/>
</dbReference>
<feature type="transmembrane region" description="Helical" evidence="7">
    <location>
        <begin position="979"/>
        <end position="998"/>
    </location>
</feature>
<evidence type="ECO:0000313" key="9">
    <source>
        <dbReference type="Proteomes" id="UP000283269"/>
    </source>
</evidence>
<feature type="region of interest" description="Disordered" evidence="6">
    <location>
        <begin position="1017"/>
        <end position="1041"/>
    </location>
</feature>
<dbReference type="GO" id="GO:0006865">
    <property type="term" value="P:amino acid transport"/>
    <property type="evidence" value="ECO:0007669"/>
    <property type="project" value="InterPro"/>
</dbReference>
<evidence type="ECO:0000256" key="4">
    <source>
        <dbReference type="ARBA" id="ARBA00022989"/>
    </source>
</evidence>
<keyword evidence="3 7" id="KW-0812">Transmembrane</keyword>
<keyword evidence="9" id="KW-1185">Reference proteome</keyword>
<feature type="transmembrane region" description="Helical" evidence="7">
    <location>
        <begin position="625"/>
        <end position="645"/>
    </location>
</feature>
<feature type="transmembrane region" description="Helical" evidence="7">
    <location>
        <begin position="885"/>
        <end position="903"/>
    </location>
</feature>
<comment type="caution">
    <text evidence="8">The sequence shown here is derived from an EMBL/GenBank/DDBJ whole genome shotgun (WGS) entry which is preliminary data.</text>
</comment>
<feature type="transmembrane region" description="Helical" evidence="7">
    <location>
        <begin position="196"/>
        <end position="218"/>
    </location>
</feature>
<feature type="transmembrane region" description="Helical" evidence="7">
    <location>
        <begin position="832"/>
        <end position="853"/>
    </location>
</feature>
<feature type="transmembrane region" description="Helical" evidence="7">
    <location>
        <begin position="41"/>
        <end position="65"/>
    </location>
</feature>
<evidence type="ECO:0000256" key="7">
    <source>
        <dbReference type="SAM" id="Phobius"/>
    </source>
</evidence>
<feature type="transmembrane region" description="Helical" evidence="7">
    <location>
        <begin position="238"/>
        <end position="259"/>
    </location>
</feature>
<feature type="compositionally biased region" description="Basic and acidic residues" evidence="6">
    <location>
        <begin position="1028"/>
        <end position="1041"/>
    </location>
</feature>
<reference evidence="8 9" key="1">
    <citation type="journal article" date="2018" name="Evol. Lett.">
        <title>Horizontal gene cluster transfer increased hallucinogenic mushroom diversity.</title>
        <authorList>
            <person name="Reynolds H.T."/>
            <person name="Vijayakumar V."/>
            <person name="Gluck-Thaler E."/>
            <person name="Korotkin H.B."/>
            <person name="Matheny P.B."/>
            <person name="Slot J.C."/>
        </authorList>
    </citation>
    <scope>NUCLEOTIDE SEQUENCE [LARGE SCALE GENOMIC DNA]</scope>
    <source>
        <strain evidence="8 9">2631</strain>
    </source>
</reference>
<evidence type="ECO:0000256" key="2">
    <source>
        <dbReference type="ARBA" id="ARBA00022448"/>
    </source>
</evidence>
<dbReference type="PROSITE" id="PS00218">
    <property type="entry name" value="AMINO_ACID_PERMEASE_1"/>
    <property type="match status" value="2"/>
</dbReference>
<feature type="transmembrane region" description="Helical" evidence="7">
    <location>
        <begin position="673"/>
        <end position="695"/>
    </location>
</feature>
<feature type="compositionally biased region" description="Low complexity" evidence="6">
    <location>
        <begin position="1017"/>
        <end position="1027"/>
    </location>
</feature>
<comment type="subcellular location">
    <subcellularLocation>
        <location evidence="1">Membrane</location>
        <topology evidence="1">Multi-pass membrane protein</topology>
    </subcellularLocation>
</comment>
<feature type="transmembrane region" description="Helical" evidence="7">
    <location>
        <begin position="77"/>
        <end position="107"/>
    </location>
</feature>
<gene>
    <name evidence="8" type="ORF">CVT25_003959</name>
</gene>
<evidence type="ECO:0000256" key="3">
    <source>
        <dbReference type="ARBA" id="ARBA00022692"/>
    </source>
</evidence>
<protein>
    <recommendedName>
        <fullName evidence="10">Amino acid transporter</fullName>
    </recommendedName>
</protein>
<feature type="transmembrane region" description="Helical" evidence="7">
    <location>
        <begin position="583"/>
        <end position="613"/>
    </location>
</feature>
<feature type="transmembrane region" description="Helical" evidence="7">
    <location>
        <begin position="437"/>
        <end position="461"/>
    </location>
</feature>
<feature type="transmembrane region" description="Helical" evidence="7">
    <location>
        <begin position="473"/>
        <end position="492"/>
    </location>
</feature>
<dbReference type="InParanoid" id="A0A409VWB6"/>
<feature type="transmembrane region" description="Helical" evidence="7">
    <location>
        <begin position="740"/>
        <end position="761"/>
    </location>
</feature>
<keyword evidence="5 7" id="KW-0472">Membrane</keyword>
<dbReference type="InterPro" id="IPR004840">
    <property type="entry name" value="Amino_acid_permease_CS"/>
</dbReference>
<feature type="transmembrane region" description="Helical" evidence="7">
    <location>
        <begin position="167"/>
        <end position="189"/>
    </location>
</feature>
<feature type="transmembrane region" description="Helical" evidence="7">
    <location>
        <begin position="547"/>
        <end position="571"/>
    </location>
</feature>
<dbReference type="InterPro" id="IPR002293">
    <property type="entry name" value="AA/rel_permease1"/>
</dbReference>
<dbReference type="GO" id="GO:0022857">
    <property type="term" value="F:transmembrane transporter activity"/>
    <property type="evidence" value="ECO:0007669"/>
    <property type="project" value="InterPro"/>
</dbReference>
<dbReference type="STRING" id="93625.A0A409VWB6"/>
<dbReference type="GO" id="GO:0016020">
    <property type="term" value="C:membrane"/>
    <property type="evidence" value="ECO:0007669"/>
    <property type="project" value="UniProtKB-SubCell"/>
</dbReference>
<sequence length="1041" mass="111271">MSFGFTVDGDSSRNDAIRQKDEALLATLGYKQEFKRAFKPLEVFGIAFSIMGILPSIASVLFFAIPNGGGPAMVWGWLVASIFIMFVGIAIAELASAAPTSGGLYFWTYSLSSPRWKNVLCWTVGYSNTIGSIAGVASINWGCAVQIMAAASIGSNGTFSPTSAQLFGVYAAITISHAFTCCLGTSILARLQSVYVALNMLLCLAIIIALPAATPHEFKNSAKVALWDFVNANGYPNGYAFIMSFTAPLWTICGFDSAVHISEEASNASIAVPWAIVCAIGISGVLGWAINMSLAFCMGGDLLTLISSEQPMAAIFFNSFGHKPTLVIWSFVVLVQYMMGSSFLLSASRQSFAFSRDSALPFSRWLYRMNSYTKTPVNTVWFVATFATALGLLVFAGPQAISALFSLGIIGLYYALAVPIAARFLGTNDFKPGSFNCGVLSLPIAVTAVLFMTFMSVVFLFPTTPTTSVENMNYTIAIFGGVMALSLIYYYFPVVGGVHWFKGPVANIEPLSDSASTGSFNEIRQKDEALLAALGYKQEFKRAFKPLEVFGIAFSIIGLLPSIASVLFYAIPNGGGPAMVWGWLVASIFILFVGISMAELASAAPTSGGLYFWTYSLSSARWRNVLCWSVGYANTIGSIASVASIDWGCAVQIMAAATIGSKGSFTPTSAQLFGVYAAIVISHAIICCLGTAVLARLQTVYVILNVLLCLAIIIALPAATPREFKNSAKVALGDFYNSNGWTDGYAFILSFLAPLWTICSFDSSVHISEEASNAAVAVPWAIVNAIGIAGILGWAINMSLAFCMGTDLAALNESEQPMAQIFFNSFGEKPTLAIWSIVVIVQYMMGSSMLLAASRQTFAFSRDSALPFSSWLYRMNSYTKTPVNTVWYDAILSIALGLLVFAGNQAINAVFALSVVGLYFAYAVPIAARFLGDNNFKPGPFNCGVLSLPIAIIAVLFMSFMSVVFLFPTTPTTSVEDMNYTIAVFGGVMVLSLLYYYLPVVGGVHWFTGPVANVEASSSDSASGSFSGEKKGDARVDTIDA</sequence>
<dbReference type="Gene3D" id="1.20.1740.10">
    <property type="entry name" value="Amino acid/polyamine transporter I"/>
    <property type="match status" value="2"/>
</dbReference>
<feature type="transmembrane region" description="Helical" evidence="7">
    <location>
        <begin position="702"/>
        <end position="720"/>
    </location>
</feature>
<evidence type="ECO:0000256" key="6">
    <source>
        <dbReference type="SAM" id="MobiDB-lite"/>
    </source>
</evidence>
<evidence type="ECO:0008006" key="10">
    <source>
        <dbReference type="Google" id="ProtNLM"/>
    </source>
</evidence>
<keyword evidence="2" id="KW-0813">Transport</keyword>
<feature type="transmembrane region" description="Helical" evidence="7">
    <location>
        <begin position="119"/>
        <end position="147"/>
    </location>
</feature>
<dbReference type="EMBL" id="NHYD01003899">
    <property type="protein sequence ID" value="PPQ70539.1"/>
    <property type="molecule type" value="Genomic_DNA"/>
</dbReference>
<feature type="transmembrane region" description="Helical" evidence="7">
    <location>
        <begin position="326"/>
        <end position="347"/>
    </location>
</feature>
<feature type="transmembrane region" description="Helical" evidence="7">
    <location>
        <begin position="773"/>
        <end position="796"/>
    </location>
</feature>
<name>A0A409VWB6_PSICY</name>
<accession>A0A409VWB6</accession>
<keyword evidence="4 7" id="KW-1133">Transmembrane helix</keyword>
<evidence type="ECO:0000256" key="5">
    <source>
        <dbReference type="ARBA" id="ARBA00023136"/>
    </source>
</evidence>
<feature type="transmembrane region" description="Helical" evidence="7">
    <location>
        <begin position="943"/>
        <end position="967"/>
    </location>
</feature>
<proteinExistence type="predicted"/>
<feature type="transmembrane region" description="Helical" evidence="7">
    <location>
        <begin position="909"/>
        <end position="931"/>
    </location>
</feature>
<feature type="transmembrane region" description="Helical" evidence="7">
    <location>
        <begin position="403"/>
        <end position="425"/>
    </location>
</feature>
<organism evidence="8 9">
    <name type="scientific">Psilocybe cyanescens</name>
    <dbReference type="NCBI Taxonomy" id="93625"/>
    <lineage>
        <taxon>Eukaryota</taxon>
        <taxon>Fungi</taxon>
        <taxon>Dikarya</taxon>
        <taxon>Basidiomycota</taxon>
        <taxon>Agaricomycotina</taxon>
        <taxon>Agaricomycetes</taxon>
        <taxon>Agaricomycetidae</taxon>
        <taxon>Agaricales</taxon>
        <taxon>Agaricineae</taxon>
        <taxon>Strophariaceae</taxon>
        <taxon>Psilocybe</taxon>
    </lineage>
</organism>